<sequence length="330" mass="34098">MHAITYDSFGSAADVLKSADLPCPDPAAGEVTVKLVYSGVNPSDVKSRAGGRPGVTKPAFDQIIPHSDGAGEVVAVGAGVDAGRIGQRVWIWNGQWQRPFGTAASHITLPAQQAVPLPDAVSLETGASLGIPGLTACHAVFGGGDVAGDTVLIQGGAGTVGLLAVQLAKWGGAKVIATCSPKDMEAVRAAGADHVIDYRADDLPAQVLAANDGAFVKTIVEVEFGINIAMDTEVIAPNGRIAAYGAAKELSPTLPFYPLLFKAVTIDIILIYLLPPAEREQTITRLHNALTDGALDCPVEKIYPLAETVQAHQAVEAAVRSGAILIDCQS</sequence>
<dbReference type="SUPFAM" id="SSF50129">
    <property type="entry name" value="GroES-like"/>
    <property type="match status" value="1"/>
</dbReference>
<evidence type="ECO:0000313" key="4">
    <source>
        <dbReference type="Proteomes" id="UP000027337"/>
    </source>
</evidence>
<protein>
    <submittedName>
        <fullName evidence="3">Zinc-binding dehydrogenase</fullName>
    </submittedName>
</protein>
<keyword evidence="1" id="KW-0521">NADP</keyword>
<comment type="caution">
    <text evidence="3">The sequence shown here is derived from an EMBL/GenBank/DDBJ whole genome shotgun (WGS) entry which is preliminary data.</text>
</comment>
<keyword evidence="4" id="KW-1185">Reference proteome</keyword>
<evidence type="ECO:0000259" key="2">
    <source>
        <dbReference type="SMART" id="SM00829"/>
    </source>
</evidence>
<feature type="domain" description="Enoyl reductase (ER)" evidence="2">
    <location>
        <begin position="11"/>
        <end position="326"/>
    </location>
</feature>
<dbReference type="Pfam" id="PF08240">
    <property type="entry name" value="ADH_N"/>
    <property type="match status" value="1"/>
</dbReference>
<dbReference type="InterPro" id="IPR036291">
    <property type="entry name" value="NAD(P)-bd_dom_sf"/>
</dbReference>
<dbReference type="Gene3D" id="3.90.180.10">
    <property type="entry name" value="Medium-chain alcohol dehydrogenases, catalytic domain"/>
    <property type="match status" value="1"/>
</dbReference>
<dbReference type="InterPro" id="IPR051603">
    <property type="entry name" value="Zinc-ADH_QOR/CCCR"/>
</dbReference>
<reference evidence="3 4" key="1">
    <citation type="journal article" date="2014" name="Genome Announc.">
        <title>Draft Genome Sequences of Two Isolates of the Roseobacter Group, Sulfitobacter sp. Strains 3SOLIMAR09 and 1FIGIMAR09, from Harbors of Mallorca Island (Mediterranean Sea).</title>
        <authorList>
            <person name="Mas-Llado M."/>
            <person name="Pina-Villalonga J.M."/>
            <person name="Brunet-Galmes I."/>
            <person name="Nogales B."/>
            <person name="Bosch R."/>
        </authorList>
    </citation>
    <scope>NUCLEOTIDE SEQUENCE [LARGE SCALE GENOMIC DNA]</scope>
    <source>
        <strain evidence="3 4">1FIGIMAR09</strain>
    </source>
</reference>
<dbReference type="PANTHER" id="PTHR44154:SF1">
    <property type="entry name" value="QUINONE OXIDOREDUCTASE"/>
    <property type="match status" value="1"/>
</dbReference>
<dbReference type="SUPFAM" id="SSF51735">
    <property type="entry name" value="NAD(P)-binding Rossmann-fold domains"/>
    <property type="match status" value="1"/>
</dbReference>
<dbReference type="SMART" id="SM00829">
    <property type="entry name" value="PKS_ER"/>
    <property type="match status" value="1"/>
</dbReference>
<dbReference type="Proteomes" id="UP000027337">
    <property type="component" value="Unassembled WGS sequence"/>
</dbReference>
<proteinExistence type="predicted"/>
<dbReference type="CDD" id="cd08253">
    <property type="entry name" value="zeta_crystallin"/>
    <property type="match status" value="1"/>
</dbReference>
<evidence type="ECO:0000313" key="3">
    <source>
        <dbReference type="EMBL" id="KAJ02730.1"/>
    </source>
</evidence>
<evidence type="ECO:0000256" key="1">
    <source>
        <dbReference type="ARBA" id="ARBA00022857"/>
    </source>
</evidence>
<dbReference type="InterPro" id="IPR020843">
    <property type="entry name" value="ER"/>
</dbReference>
<dbReference type="InterPro" id="IPR013154">
    <property type="entry name" value="ADH-like_N"/>
</dbReference>
<dbReference type="AlphaFoldDB" id="A0A061SU04"/>
<dbReference type="EMBL" id="JEMU01000009">
    <property type="protein sequence ID" value="KAJ02730.1"/>
    <property type="molecule type" value="Genomic_DNA"/>
</dbReference>
<organism evidence="3 4">
    <name type="scientific">Sulfitobacter mediterraneus</name>
    <dbReference type="NCBI Taxonomy" id="83219"/>
    <lineage>
        <taxon>Bacteria</taxon>
        <taxon>Pseudomonadati</taxon>
        <taxon>Pseudomonadota</taxon>
        <taxon>Alphaproteobacteria</taxon>
        <taxon>Rhodobacterales</taxon>
        <taxon>Roseobacteraceae</taxon>
        <taxon>Sulfitobacter</taxon>
    </lineage>
</organism>
<dbReference type="RefSeq" id="WP_037908509.1">
    <property type="nucleotide sequence ID" value="NZ_JEMU01000009.1"/>
</dbReference>
<name>A0A061SU04_9RHOB</name>
<dbReference type="InterPro" id="IPR011032">
    <property type="entry name" value="GroES-like_sf"/>
</dbReference>
<gene>
    <name evidence="3" type="ORF">PM02_11560</name>
</gene>
<dbReference type="PANTHER" id="PTHR44154">
    <property type="entry name" value="QUINONE OXIDOREDUCTASE"/>
    <property type="match status" value="1"/>
</dbReference>
<accession>A0A061SU04</accession>
<dbReference type="Gene3D" id="3.40.50.720">
    <property type="entry name" value="NAD(P)-binding Rossmann-like Domain"/>
    <property type="match status" value="1"/>
</dbReference>
<dbReference type="InterPro" id="IPR013149">
    <property type="entry name" value="ADH-like_C"/>
</dbReference>
<dbReference type="STRING" id="83219.PM02_11560"/>
<dbReference type="GO" id="GO:0016491">
    <property type="term" value="F:oxidoreductase activity"/>
    <property type="evidence" value="ECO:0007669"/>
    <property type="project" value="InterPro"/>
</dbReference>
<dbReference type="eggNOG" id="COG0604">
    <property type="taxonomic scope" value="Bacteria"/>
</dbReference>
<dbReference type="Pfam" id="PF00107">
    <property type="entry name" value="ADH_zinc_N"/>
    <property type="match status" value="1"/>
</dbReference>